<feature type="chain" id="PRO_5046294937" evidence="8">
    <location>
        <begin position="21"/>
        <end position="285"/>
    </location>
</feature>
<evidence type="ECO:0000256" key="4">
    <source>
        <dbReference type="ARBA" id="ARBA00023136"/>
    </source>
</evidence>
<feature type="region of interest" description="Disordered" evidence="7">
    <location>
        <begin position="23"/>
        <end position="45"/>
    </location>
</feature>
<dbReference type="SUPFAM" id="SSF53850">
    <property type="entry name" value="Periplasmic binding protein-like II"/>
    <property type="match status" value="1"/>
</dbReference>
<dbReference type="PROSITE" id="PS51257">
    <property type="entry name" value="PROKAR_LIPOPROTEIN"/>
    <property type="match status" value="1"/>
</dbReference>
<gene>
    <name evidence="9" type="primary">metQ2</name>
    <name evidence="9" type="ORF">Lac1_28220</name>
</gene>
<evidence type="ECO:0000256" key="6">
    <source>
        <dbReference type="ARBA" id="ARBA00023288"/>
    </source>
</evidence>
<dbReference type="Proteomes" id="UP001305815">
    <property type="component" value="Chromosome"/>
</dbReference>
<feature type="compositionally biased region" description="Acidic residues" evidence="7">
    <location>
        <begin position="27"/>
        <end position="40"/>
    </location>
</feature>
<comment type="similarity">
    <text evidence="2">Belongs to the NlpA lipoprotein family.</text>
</comment>
<evidence type="ECO:0000256" key="1">
    <source>
        <dbReference type="ARBA" id="ARBA00004635"/>
    </source>
</evidence>
<dbReference type="InterPro" id="IPR004872">
    <property type="entry name" value="Lipoprotein_NlpA"/>
</dbReference>
<dbReference type="RefSeq" id="WP_316265705.1">
    <property type="nucleotide sequence ID" value="NZ_AP027742.1"/>
</dbReference>
<dbReference type="Pfam" id="PF03180">
    <property type="entry name" value="Lipoprotein_9"/>
    <property type="match status" value="1"/>
</dbReference>
<sequence>MKKRVVSAFLCAAMAVSLMAGCGSTNESEETQSDASEEETGSEKDVLKIGTTATNEQVTEAIRDALEEEGYEMEIVMFQDPVQPNTALDAGEIDASFNEHEAYMQTFNDEQGYNLKFMGPIIFGPFCCYSSKYESIDDLSDGAQVTICSDASNKDRSLKLLEDMGLIKLAESPQYGDYYVAEDIVDNSKNIEFIEAEEPNVPTTLNDVDMIVAYNPTMYAGDYDTSGLLYTEEYTDELSSLAQGVVINGDNEDEPWVEDLMTAFTSETARKNLEEANDGSFIIVF</sequence>
<feature type="signal peptide" evidence="8">
    <location>
        <begin position="1"/>
        <end position="20"/>
    </location>
</feature>
<comment type="subcellular location">
    <subcellularLocation>
        <location evidence="1">Membrane</location>
        <topology evidence="1">Lipid-anchor</topology>
    </subcellularLocation>
</comment>
<keyword evidence="4" id="KW-0472">Membrane</keyword>
<name>A0ABN6Z4P0_9FIRM</name>
<evidence type="ECO:0000256" key="7">
    <source>
        <dbReference type="SAM" id="MobiDB-lite"/>
    </source>
</evidence>
<evidence type="ECO:0000313" key="10">
    <source>
        <dbReference type="Proteomes" id="UP001305815"/>
    </source>
</evidence>
<dbReference type="PANTHER" id="PTHR30429">
    <property type="entry name" value="D-METHIONINE-BINDING LIPOPROTEIN METQ"/>
    <property type="match status" value="1"/>
</dbReference>
<reference evidence="10" key="1">
    <citation type="journal article" date="2023" name="Int. J. Syst. Evol. Microbiol.">
        <title>Claveliimonas bilis gen. nov., sp. nov., deoxycholic acid-producing bacteria isolated from human faeces, and reclassification of Sellimonas monacensis Zenner et al. 2021 as Claveliimonas monacensis comb. nov.</title>
        <authorList>
            <person name="Hisatomi A."/>
            <person name="Kastawa N.W.E.P.G."/>
            <person name="Song I."/>
            <person name="Ohkuma M."/>
            <person name="Fukiya S."/>
            <person name="Sakamoto M."/>
        </authorList>
    </citation>
    <scope>NUCLEOTIDE SEQUENCE [LARGE SCALE GENOMIC DNA]</scope>
    <source>
        <strain evidence="10">12BBH14</strain>
    </source>
</reference>
<evidence type="ECO:0000256" key="5">
    <source>
        <dbReference type="ARBA" id="ARBA00023139"/>
    </source>
</evidence>
<proteinExistence type="inferred from homology"/>
<evidence type="ECO:0000256" key="2">
    <source>
        <dbReference type="ARBA" id="ARBA00008973"/>
    </source>
</evidence>
<dbReference type="PANTHER" id="PTHR30429:SF0">
    <property type="entry name" value="METHIONINE-BINDING LIPOPROTEIN METQ"/>
    <property type="match status" value="1"/>
</dbReference>
<dbReference type="EMBL" id="AP027742">
    <property type="protein sequence ID" value="BDZ78639.1"/>
    <property type="molecule type" value="Genomic_DNA"/>
</dbReference>
<keyword evidence="6 9" id="KW-0449">Lipoprotein</keyword>
<evidence type="ECO:0000256" key="3">
    <source>
        <dbReference type="ARBA" id="ARBA00022729"/>
    </source>
</evidence>
<evidence type="ECO:0000313" key="9">
    <source>
        <dbReference type="EMBL" id="BDZ78639.1"/>
    </source>
</evidence>
<keyword evidence="3 8" id="KW-0732">Signal</keyword>
<evidence type="ECO:0000256" key="8">
    <source>
        <dbReference type="SAM" id="SignalP"/>
    </source>
</evidence>
<protein>
    <submittedName>
        <fullName evidence="9">Lipoprotein</fullName>
    </submittedName>
</protein>
<keyword evidence="10" id="KW-1185">Reference proteome</keyword>
<keyword evidence="5" id="KW-0564">Palmitate</keyword>
<organism evidence="9 10">
    <name type="scientific">Claveliimonas bilis</name>
    <dbReference type="NCBI Taxonomy" id="3028070"/>
    <lineage>
        <taxon>Bacteria</taxon>
        <taxon>Bacillati</taxon>
        <taxon>Bacillota</taxon>
        <taxon>Clostridia</taxon>
        <taxon>Lachnospirales</taxon>
        <taxon>Lachnospiraceae</taxon>
        <taxon>Claveliimonas</taxon>
    </lineage>
</organism>
<accession>A0ABN6Z4P0</accession>
<dbReference type="Gene3D" id="3.40.190.10">
    <property type="entry name" value="Periplasmic binding protein-like II"/>
    <property type="match status" value="2"/>
</dbReference>